<keyword evidence="4 9" id="KW-0863">Zinc-finger</keyword>
<evidence type="ECO:0000256" key="1">
    <source>
        <dbReference type="ARBA" id="ARBA00004123"/>
    </source>
</evidence>
<name>A0AAD8K1Z0_TARER</name>
<dbReference type="InterPro" id="IPR049808">
    <property type="entry name" value="CONSTANS-like_Bbox1"/>
</dbReference>
<dbReference type="GO" id="GO:0006355">
    <property type="term" value="P:regulation of DNA-templated transcription"/>
    <property type="evidence" value="ECO:0007669"/>
    <property type="project" value="TreeGrafter"/>
</dbReference>
<keyword evidence="7" id="KW-0804">Transcription</keyword>
<dbReference type="PANTHER" id="PTHR31832:SF41">
    <property type="entry name" value="B-BOX ZINC FINGER PROTEIN 24"/>
    <property type="match status" value="1"/>
</dbReference>
<dbReference type="SMART" id="SM00336">
    <property type="entry name" value="BBOX"/>
    <property type="match status" value="2"/>
</dbReference>
<evidence type="ECO:0000256" key="4">
    <source>
        <dbReference type="ARBA" id="ARBA00022771"/>
    </source>
</evidence>
<evidence type="ECO:0000256" key="9">
    <source>
        <dbReference type="PROSITE-ProRule" id="PRU00024"/>
    </source>
</evidence>
<feature type="domain" description="B box-type" evidence="10">
    <location>
        <begin position="52"/>
        <end position="99"/>
    </location>
</feature>
<keyword evidence="6" id="KW-0805">Transcription regulation</keyword>
<evidence type="ECO:0000259" key="10">
    <source>
        <dbReference type="PROSITE" id="PS50119"/>
    </source>
</evidence>
<organism evidence="11 12">
    <name type="scientific">Tagetes erecta</name>
    <name type="common">African marigold</name>
    <dbReference type="NCBI Taxonomy" id="13708"/>
    <lineage>
        <taxon>Eukaryota</taxon>
        <taxon>Viridiplantae</taxon>
        <taxon>Streptophyta</taxon>
        <taxon>Embryophyta</taxon>
        <taxon>Tracheophyta</taxon>
        <taxon>Spermatophyta</taxon>
        <taxon>Magnoliopsida</taxon>
        <taxon>eudicotyledons</taxon>
        <taxon>Gunneridae</taxon>
        <taxon>Pentapetalae</taxon>
        <taxon>asterids</taxon>
        <taxon>campanulids</taxon>
        <taxon>Asterales</taxon>
        <taxon>Asteraceae</taxon>
        <taxon>Asteroideae</taxon>
        <taxon>Heliantheae alliance</taxon>
        <taxon>Tageteae</taxon>
        <taxon>Tagetes</taxon>
    </lineage>
</organism>
<keyword evidence="2" id="KW-0479">Metal-binding</keyword>
<keyword evidence="5" id="KW-0862">Zinc</keyword>
<dbReference type="Gene3D" id="3.30.160.60">
    <property type="entry name" value="Classic Zinc Finger"/>
    <property type="match status" value="1"/>
</dbReference>
<dbReference type="PROSITE" id="PS50119">
    <property type="entry name" value="ZF_BBOX"/>
    <property type="match status" value="2"/>
</dbReference>
<accession>A0AAD8K1Z0</accession>
<evidence type="ECO:0000256" key="6">
    <source>
        <dbReference type="ARBA" id="ARBA00023015"/>
    </source>
</evidence>
<evidence type="ECO:0000313" key="11">
    <source>
        <dbReference type="EMBL" id="KAK1413571.1"/>
    </source>
</evidence>
<reference evidence="11" key="1">
    <citation type="journal article" date="2023" name="bioRxiv">
        <title>Improved chromosome-level genome assembly for marigold (Tagetes erecta).</title>
        <authorList>
            <person name="Jiang F."/>
            <person name="Yuan L."/>
            <person name="Wang S."/>
            <person name="Wang H."/>
            <person name="Xu D."/>
            <person name="Wang A."/>
            <person name="Fan W."/>
        </authorList>
    </citation>
    <scope>NUCLEOTIDE SEQUENCE</scope>
    <source>
        <strain evidence="11">WSJ</strain>
        <tissue evidence="11">Leaf</tissue>
    </source>
</reference>
<proteinExistence type="predicted"/>
<keyword evidence="8" id="KW-0539">Nucleus</keyword>
<feature type="domain" description="B box-type" evidence="10">
    <location>
        <begin position="1"/>
        <end position="47"/>
    </location>
</feature>
<comment type="caution">
    <text evidence="11">The sequence shown here is derived from an EMBL/GenBank/DDBJ whole genome shotgun (WGS) entry which is preliminary data.</text>
</comment>
<dbReference type="Proteomes" id="UP001229421">
    <property type="component" value="Unassembled WGS sequence"/>
</dbReference>
<comment type="subcellular location">
    <subcellularLocation>
        <location evidence="1">Nucleus</location>
    </subcellularLocation>
</comment>
<gene>
    <name evidence="11" type="ORF">QVD17_35347</name>
</gene>
<evidence type="ECO:0000313" key="12">
    <source>
        <dbReference type="Proteomes" id="UP001229421"/>
    </source>
</evidence>
<dbReference type="InterPro" id="IPR051979">
    <property type="entry name" value="B-box_zinc_finger"/>
</dbReference>
<dbReference type="EMBL" id="JAUHHV010000009">
    <property type="protein sequence ID" value="KAK1413571.1"/>
    <property type="molecule type" value="Genomic_DNA"/>
</dbReference>
<evidence type="ECO:0000256" key="5">
    <source>
        <dbReference type="ARBA" id="ARBA00022833"/>
    </source>
</evidence>
<dbReference type="GO" id="GO:0009640">
    <property type="term" value="P:photomorphogenesis"/>
    <property type="evidence" value="ECO:0007669"/>
    <property type="project" value="TreeGrafter"/>
</dbReference>
<evidence type="ECO:0000256" key="3">
    <source>
        <dbReference type="ARBA" id="ARBA00022737"/>
    </source>
</evidence>
<protein>
    <recommendedName>
        <fullName evidence="10">B box-type domain-containing protein</fullName>
    </recommendedName>
</protein>
<sequence>MKIQCDVCEKSPATLICCADEAALCARCDVEVHAANKLASKHQRLMLNTLSNKLPPCDICQEKTAFIFCVEDRALFCRDCDEPIHSAGSLAANHQRFLATGIRVALNSGTAKEPEKNHREPPPPETNTAAVPQLAAVKQPAHQNTGYSSPAWAVDDLLQLSDFESSDKKEQVEFGEFEWLNDYDVFGDAAAEVPQLPASYSQPNHTNTASIRQMKSYASSYKKPRYDLSLIEEDDDEHFTVPDLG</sequence>
<dbReference type="InterPro" id="IPR000315">
    <property type="entry name" value="Znf_B-box"/>
</dbReference>
<dbReference type="GO" id="GO:0008270">
    <property type="term" value="F:zinc ion binding"/>
    <property type="evidence" value="ECO:0007669"/>
    <property type="project" value="UniProtKB-KW"/>
</dbReference>
<dbReference type="AlphaFoldDB" id="A0AAD8K1Z0"/>
<evidence type="ECO:0000256" key="8">
    <source>
        <dbReference type="ARBA" id="ARBA00023242"/>
    </source>
</evidence>
<evidence type="ECO:0000256" key="7">
    <source>
        <dbReference type="ARBA" id="ARBA00023163"/>
    </source>
</evidence>
<evidence type="ECO:0000256" key="2">
    <source>
        <dbReference type="ARBA" id="ARBA00022723"/>
    </source>
</evidence>
<keyword evidence="12" id="KW-1185">Reference proteome</keyword>
<dbReference type="GO" id="GO:0005634">
    <property type="term" value="C:nucleus"/>
    <property type="evidence" value="ECO:0007669"/>
    <property type="project" value="UniProtKB-SubCell"/>
</dbReference>
<dbReference type="PANTHER" id="PTHR31832">
    <property type="entry name" value="B-BOX ZINC FINGER PROTEIN 22"/>
    <property type="match status" value="1"/>
</dbReference>
<keyword evidence="3" id="KW-0677">Repeat</keyword>
<dbReference type="Pfam" id="PF00643">
    <property type="entry name" value="zf-B_box"/>
    <property type="match status" value="2"/>
</dbReference>
<dbReference type="CDD" id="cd19821">
    <property type="entry name" value="Bbox1_BBX-like"/>
    <property type="match status" value="2"/>
</dbReference>